<reference evidence="1 2" key="1">
    <citation type="submission" date="2016-11" db="EMBL/GenBank/DDBJ databases">
        <authorList>
            <person name="Jaros S."/>
            <person name="Januszkiewicz K."/>
            <person name="Wedrychowicz H."/>
        </authorList>
    </citation>
    <scope>NUCLEOTIDE SEQUENCE [LARGE SCALE GENOMIC DNA]</scope>
    <source>
        <strain evidence="1">NVI 5450</strain>
    </source>
</reference>
<dbReference type="PANTHER" id="PTHR11538:SF26">
    <property type="entry name" value="FERREDOXIN-FOLD ANTICODON-BINDING DOMAIN-CONTAINING PROTEIN 1"/>
    <property type="match status" value="1"/>
</dbReference>
<dbReference type="InterPro" id="IPR019446">
    <property type="entry name" value="BMT5-like"/>
</dbReference>
<dbReference type="EMBL" id="FPLD01000036">
    <property type="protein sequence ID" value="SGY89691.1"/>
    <property type="molecule type" value="Genomic_DNA"/>
</dbReference>
<dbReference type="GO" id="GO:0005737">
    <property type="term" value="C:cytoplasm"/>
    <property type="evidence" value="ECO:0007669"/>
    <property type="project" value="TreeGrafter"/>
</dbReference>
<dbReference type="KEGG" id="mvs:MVIS_1477"/>
<dbReference type="AlphaFoldDB" id="A0A090IF94"/>
<dbReference type="OrthoDB" id="6116173at2"/>
<dbReference type="Pfam" id="PF10354">
    <property type="entry name" value="BMT5-like"/>
    <property type="match status" value="1"/>
</dbReference>
<accession>A0A090IF94</accession>
<sequence length="267" mass="30823">MYIDPQWRILTVGDGDLSFSNALFQHHAPQHLTATIYDSLSTLQSKYGDDFHQQLLKHDCQVLTEFDITNPETWSTVTKHSFDLVIFQFPLVPGFTSKTEFNEKCTGIGINTLNRRLLRQFLINASEQWLDPIGPQLCYITSKDVKPYSEWNIQHSLILNTNINYLGKMNFDIVNFPGYRVRNVDRDKHVKDTKGITYVWSQRAGNQLTQALSSQLTQPPILGDDCCHYCQAGPFTSDQHKQAHESSRKHLRMKDFEQQWLADLQTA</sequence>
<name>A0A090IF94_9GAMM</name>
<dbReference type="GO" id="GO:0070042">
    <property type="term" value="F:rRNA (uridine-N3-)-methyltransferase activity"/>
    <property type="evidence" value="ECO:0007669"/>
    <property type="project" value="InterPro"/>
</dbReference>
<protein>
    <submittedName>
        <fullName evidence="1">Putative orphan protein</fullName>
    </submittedName>
</protein>
<dbReference type="PANTHER" id="PTHR11538">
    <property type="entry name" value="PHENYLALANYL-TRNA SYNTHETASE"/>
    <property type="match status" value="1"/>
</dbReference>
<evidence type="ECO:0000313" key="2">
    <source>
        <dbReference type="Proteomes" id="UP000183794"/>
    </source>
</evidence>
<organism evidence="1 2">
    <name type="scientific">Moritella viscosa</name>
    <dbReference type="NCBI Taxonomy" id="80854"/>
    <lineage>
        <taxon>Bacteria</taxon>
        <taxon>Pseudomonadati</taxon>
        <taxon>Pseudomonadota</taxon>
        <taxon>Gammaproteobacteria</taxon>
        <taxon>Alteromonadales</taxon>
        <taxon>Moritellaceae</taxon>
        <taxon>Moritella</taxon>
    </lineage>
</organism>
<dbReference type="STRING" id="80854.MVIS_1477"/>
<gene>
    <name evidence="1" type="ORF">NVI5450_1026</name>
</gene>
<evidence type="ECO:0000313" key="1">
    <source>
        <dbReference type="EMBL" id="SGY89691.1"/>
    </source>
</evidence>
<dbReference type="HOGENOM" id="CLU_1041384_0_0_6"/>
<dbReference type="PATRIC" id="fig|80854.5.peg.1569"/>
<dbReference type="RefSeq" id="WP_045109798.1">
    <property type="nucleotide sequence ID" value="NZ_CAWRBC010000096.1"/>
</dbReference>
<dbReference type="Proteomes" id="UP000183794">
    <property type="component" value="Unassembled WGS sequence"/>
</dbReference>
<proteinExistence type="predicted"/>
<dbReference type="GO" id="GO:0070475">
    <property type="term" value="P:rRNA base methylation"/>
    <property type="evidence" value="ECO:0007669"/>
    <property type="project" value="InterPro"/>
</dbReference>